<keyword evidence="4" id="KW-1185">Reference proteome</keyword>
<evidence type="ECO:0000313" key="4">
    <source>
        <dbReference type="Proteomes" id="UP001500298"/>
    </source>
</evidence>
<sequence>MILGVSKWLSVKLGWSVTVIRVAFVLGVLFFGIGLAPYLILWVIKIFSKIE</sequence>
<dbReference type="Pfam" id="PF04024">
    <property type="entry name" value="PspC"/>
    <property type="match status" value="1"/>
</dbReference>
<keyword evidence="1" id="KW-0812">Transmembrane</keyword>
<dbReference type="EMBL" id="BAABJX010000072">
    <property type="protein sequence ID" value="GAA4852374.1"/>
    <property type="molecule type" value="Genomic_DNA"/>
</dbReference>
<proteinExistence type="predicted"/>
<gene>
    <name evidence="3" type="ORF">GCM10023331_41050</name>
</gene>
<evidence type="ECO:0000259" key="2">
    <source>
        <dbReference type="Pfam" id="PF04024"/>
    </source>
</evidence>
<evidence type="ECO:0000313" key="3">
    <source>
        <dbReference type="EMBL" id="GAA4852374.1"/>
    </source>
</evidence>
<dbReference type="InterPro" id="IPR007168">
    <property type="entry name" value="Phageshock_PspC_N"/>
</dbReference>
<comment type="caution">
    <text evidence="3">The sequence shown here is derived from an EMBL/GenBank/DDBJ whole genome shotgun (WGS) entry which is preliminary data.</text>
</comment>
<feature type="domain" description="Phage shock protein PspC N-terminal" evidence="2">
    <location>
        <begin position="1"/>
        <end position="44"/>
    </location>
</feature>
<accession>A0ABP9DLV3</accession>
<name>A0ABP9DLV3_9BACT</name>
<reference evidence="4" key="1">
    <citation type="journal article" date="2019" name="Int. J. Syst. Evol. Microbiol.">
        <title>The Global Catalogue of Microorganisms (GCM) 10K type strain sequencing project: providing services to taxonomists for standard genome sequencing and annotation.</title>
        <authorList>
            <consortium name="The Broad Institute Genomics Platform"/>
            <consortium name="The Broad Institute Genome Sequencing Center for Infectious Disease"/>
            <person name="Wu L."/>
            <person name="Ma J."/>
        </authorList>
    </citation>
    <scope>NUCLEOTIDE SEQUENCE [LARGE SCALE GENOMIC DNA]</scope>
    <source>
        <strain evidence="4">JCM 18326</strain>
    </source>
</reference>
<keyword evidence="1" id="KW-0472">Membrane</keyword>
<dbReference type="Proteomes" id="UP001500298">
    <property type="component" value="Unassembled WGS sequence"/>
</dbReference>
<keyword evidence="1" id="KW-1133">Transmembrane helix</keyword>
<organism evidence="3 4">
    <name type="scientific">Algivirga pacifica</name>
    <dbReference type="NCBI Taxonomy" id="1162670"/>
    <lineage>
        <taxon>Bacteria</taxon>
        <taxon>Pseudomonadati</taxon>
        <taxon>Bacteroidota</taxon>
        <taxon>Cytophagia</taxon>
        <taxon>Cytophagales</taxon>
        <taxon>Flammeovirgaceae</taxon>
        <taxon>Algivirga</taxon>
    </lineage>
</organism>
<dbReference type="RefSeq" id="WP_425550448.1">
    <property type="nucleotide sequence ID" value="NZ_BAABJX010000072.1"/>
</dbReference>
<feature type="transmembrane region" description="Helical" evidence="1">
    <location>
        <begin position="20"/>
        <end position="44"/>
    </location>
</feature>
<protein>
    <recommendedName>
        <fullName evidence="2">Phage shock protein PspC N-terminal domain-containing protein</fullName>
    </recommendedName>
</protein>
<evidence type="ECO:0000256" key="1">
    <source>
        <dbReference type="SAM" id="Phobius"/>
    </source>
</evidence>